<protein>
    <submittedName>
        <fullName evidence="1">DUF6483 family protein</fullName>
    </submittedName>
</protein>
<evidence type="ECO:0000313" key="1">
    <source>
        <dbReference type="EMBL" id="MFC5447314.1"/>
    </source>
</evidence>
<name>A0ABW0K254_9BACL</name>
<organism evidence="1 2">
    <name type="scientific">Paenibacillus aestuarii</name>
    <dbReference type="NCBI Taxonomy" id="516965"/>
    <lineage>
        <taxon>Bacteria</taxon>
        <taxon>Bacillati</taxon>
        <taxon>Bacillota</taxon>
        <taxon>Bacilli</taxon>
        <taxon>Bacillales</taxon>
        <taxon>Paenibacillaceae</taxon>
        <taxon>Paenibacillus</taxon>
    </lineage>
</organism>
<accession>A0ABW0K254</accession>
<evidence type="ECO:0000313" key="2">
    <source>
        <dbReference type="Proteomes" id="UP001596044"/>
    </source>
</evidence>
<sequence>MFRRNYLTKQLERLTVTLHRILFNKEHLPQGEVQPLLEEASRHLLGMNLKSLQALSSKDILELLTYNGSTDTAKALVISDIFASQGELYRENGEPDEAYRSHVKALDLLLALQAPEHVEDADVAKETALRIGQGLERLRSWVLPASMQLELFAYWEEQGEYAKAEDTLFHYMEDHPELVTAAVAQGTLFYERLLDKTAEELHAGNFTREEAGEGLELLKKKLSLL</sequence>
<proteinExistence type="predicted"/>
<gene>
    <name evidence="1" type="ORF">ACFPOG_03525</name>
</gene>
<dbReference type="Pfam" id="PF20092">
    <property type="entry name" value="DUF6483"/>
    <property type="match status" value="1"/>
</dbReference>
<reference evidence="2" key="1">
    <citation type="journal article" date="2019" name="Int. J. Syst. Evol. Microbiol.">
        <title>The Global Catalogue of Microorganisms (GCM) 10K type strain sequencing project: providing services to taxonomists for standard genome sequencing and annotation.</title>
        <authorList>
            <consortium name="The Broad Institute Genomics Platform"/>
            <consortium name="The Broad Institute Genome Sequencing Center for Infectious Disease"/>
            <person name="Wu L."/>
            <person name="Ma J."/>
        </authorList>
    </citation>
    <scope>NUCLEOTIDE SEQUENCE [LARGE SCALE GENOMIC DNA]</scope>
    <source>
        <strain evidence="2">KACC 11904</strain>
    </source>
</reference>
<keyword evidence="2" id="KW-1185">Reference proteome</keyword>
<dbReference type="EMBL" id="JBHSMJ010000006">
    <property type="protein sequence ID" value="MFC5447314.1"/>
    <property type="molecule type" value="Genomic_DNA"/>
</dbReference>
<dbReference type="Proteomes" id="UP001596044">
    <property type="component" value="Unassembled WGS sequence"/>
</dbReference>
<dbReference type="RefSeq" id="WP_270884327.1">
    <property type="nucleotide sequence ID" value="NZ_JAQFVF010000068.1"/>
</dbReference>
<comment type="caution">
    <text evidence="1">The sequence shown here is derived from an EMBL/GenBank/DDBJ whole genome shotgun (WGS) entry which is preliminary data.</text>
</comment>
<dbReference type="InterPro" id="IPR045507">
    <property type="entry name" value="DUF6483"/>
</dbReference>